<name>A0A401FZU4_9BACT</name>
<proteinExistence type="predicted"/>
<dbReference type="EMBL" id="BEXT01000001">
    <property type="protein sequence ID" value="GBC62480.1"/>
    <property type="molecule type" value="Genomic_DNA"/>
</dbReference>
<protein>
    <submittedName>
        <fullName evidence="1">Uncharacterized protein</fullName>
    </submittedName>
</protein>
<dbReference type="RefSeq" id="WP_124329646.1">
    <property type="nucleotide sequence ID" value="NZ_BEXT01000001.1"/>
</dbReference>
<evidence type="ECO:0000313" key="2">
    <source>
        <dbReference type="Proteomes" id="UP000288096"/>
    </source>
</evidence>
<organism evidence="1 2">
    <name type="scientific">Desulfonema ishimotonii</name>
    <dbReference type="NCBI Taxonomy" id="45657"/>
    <lineage>
        <taxon>Bacteria</taxon>
        <taxon>Pseudomonadati</taxon>
        <taxon>Thermodesulfobacteriota</taxon>
        <taxon>Desulfobacteria</taxon>
        <taxon>Desulfobacterales</taxon>
        <taxon>Desulfococcaceae</taxon>
        <taxon>Desulfonema</taxon>
    </lineage>
</organism>
<dbReference type="Proteomes" id="UP000288096">
    <property type="component" value="Unassembled WGS sequence"/>
</dbReference>
<reference evidence="2" key="2">
    <citation type="submission" date="2019-01" db="EMBL/GenBank/DDBJ databases">
        <title>Genome sequence of Desulfonema ishimotonii strain Tokyo 01.</title>
        <authorList>
            <person name="Fukui M."/>
        </authorList>
    </citation>
    <scope>NUCLEOTIDE SEQUENCE [LARGE SCALE GENOMIC DNA]</scope>
    <source>
        <strain evidence="2">Tokyo 01</strain>
    </source>
</reference>
<evidence type="ECO:0000313" key="1">
    <source>
        <dbReference type="EMBL" id="GBC62480.1"/>
    </source>
</evidence>
<gene>
    <name evidence="1" type="ORF">DENIS_3452</name>
</gene>
<reference evidence="2" key="1">
    <citation type="submission" date="2017-11" db="EMBL/GenBank/DDBJ databases">
        <authorList>
            <person name="Watanabe M."/>
            <person name="Kojima H."/>
        </authorList>
    </citation>
    <scope>NUCLEOTIDE SEQUENCE [LARGE SCALE GENOMIC DNA]</scope>
    <source>
        <strain evidence="2">Tokyo 01</strain>
    </source>
</reference>
<dbReference type="OrthoDB" id="5401005at2"/>
<dbReference type="AlphaFoldDB" id="A0A401FZU4"/>
<comment type="caution">
    <text evidence="1">The sequence shown here is derived from an EMBL/GenBank/DDBJ whole genome shotgun (WGS) entry which is preliminary data.</text>
</comment>
<accession>A0A401FZU4</accession>
<keyword evidence="2" id="KW-1185">Reference proteome</keyword>
<sequence length="220" mass="23265">MTAIKFKNNFEASLQSGIATDAIALDIEASKALELGALSAGDYYVATLFDNTGAKMEIVHITAISGQTLTVTRAQEGTSAQSFDAGDLLQLRNTAGVYEGMVQRDELDGYYDKGEVENYVTENAGTGDVHGPESPTSDALAQWHDDGTGAKVLKSGPALPSGNLVGTSETQTLTNKRMESPKLNEDAAVTVTATEVNQLGGVDLARVIRRAKLAQYFNAS</sequence>